<keyword evidence="2 4" id="KW-0812">Transmembrane</keyword>
<dbReference type="Gene3D" id="2.60.40.10">
    <property type="entry name" value="Immunoglobulins"/>
    <property type="match status" value="2"/>
</dbReference>
<dbReference type="InterPro" id="IPR013783">
    <property type="entry name" value="Ig-like_fold"/>
</dbReference>
<comment type="subcellular location">
    <subcellularLocation>
        <location evidence="1">Membrane</location>
    </subcellularLocation>
</comment>
<keyword evidence="3 4" id="KW-0472">Membrane</keyword>
<proteinExistence type="predicted"/>
<keyword evidence="8" id="KW-1185">Reference proteome</keyword>
<accession>A0AAV1G095</accession>
<feature type="chain" id="PRO_5043987503" evidence="5">
    <location>
        <begin position="20"/>
        <end position="311"/>
    </location>
</feature>
<dbReference type="PANTHER" id="PTHR11860:SF118">
    <property type="entry name" value="CMRF35-LIKE MOLECULE 3-RELATED"/>
    <property type="match status" value="1"/>
</dbReference>
<dbReference type="SMART" id="SM00409">
    <property type="entry name" value="IG"/>
    <property type="match status" value="2"/>
</dbReference>
<evidence type="ECO:0000313" key="8">
    <source>
        <dbReference type="Proteomes" id="UP001178508"/>
    </source>
</evidence>
<dbReference type="Pfam" id="PF07686">
    <property type="entry name" value="V-set"/>
    <property type="match status" value="1"/>
</dbReference>
<dbReference type="InterPro" id="IPR050671">
    <property type="entry name" value="CD300_family_receptors"/>
</dbReference>
<protein>
    <submittedName>
        <fullName evidence="7">Uncharacterized protein LOC122884288 isoform X1</fullName>
    </submittedName>
</protein>
<dbReference type="EMBL" id="OY660874">
    <property type="protein sequence ID" value="CAJ1067312.1"/>
    <property type="molecule type" value="Genomic_DNA"/>
</dbReference>
<dbReference type="InterPro" id="IPR013106">
    <property type="entry name" value="Ig_V-set"/>
</dbReference>
<dbReference type="GO" id="GO:0004888">
    <property type="term" value="F:transmembrane signaling receptor activity"/>
    <property type="evidence" value="ECO:0007669"/>
    <property type="project" value="TreeGrafter"/>
</dbReference>
<gene>
    <name evidence="7" type="ORF">XNOV1_A021378</name>
</gene>
<keyword evidence="5" id="KW-0732">Signal</keyword>
<dbReference type="Proteomes" id="UP001178508">
    <property type="component" value="Chromosome 11"/>
</dbReference>
<dbReference type="InterPro" id="IPR036179">
    <property type="entry name" value="Ig-like_dom_sf"/>
</dbReference>
<evidence type="ECO:0000256" key="1">
    <source>
        <dbReference type="ARBA" id="ARBA00004370"/>
    </source>
</evidence>
<sequence>MAFQISFFLIFTGLTGIDSLTTVSKVSVKYGQSITIPCLYDAKYKNHVKYLCQGYEWSSCTYAIKTGQPNSQRFSISDDKKQRIFTVTIKQAETGYYWCNVEIDNWGDTGERFHLSVTTGTPSLYVDQQKLTAFEGGSIGIICRHSNSGQNKWCRLGGPCETKSSGWMDGTQVTITSKSNNYFTVEMSGLKTENSGWYLCVRGDHQMPVHLTVNKQSNSTSRTPTKGNELMSAGELHMIIIPLSLLVFLVMTTLLMWFLLRKYKQRRAEATTTTTIEEEVTYSTVDHTSKTTRKVQPKAEDDKVIYSTWAQ</sequence>
<feature type="signal peptide" evidence="5">
    <location>
        <begin position="1"/>
        <end position="19"/>
    </location>
</feature>
<evidence type="ECO:0000259" key="6">
    <source>
        <dbReference type="PROSITE" id="PS50835"/>
    </source>
</evidence>
<evidence type="ECO:0000256" key="3">
    <source>
        <dbReference type="ARBA" id="ARBA00023136"/>
    </source>
</evidence>
<evidence type="ECO:0000256" key="2">
    <source>
        <dbReference type="ARBA" id="ARBA00022692"/>
    </source>
</evidence>
<evidence type="ECO:0000256" key="4">
    <source>
        <dbReference type="SAM" id="Phobius"/>
    </source>
</evidence>
<dbReference type="GO" id="GO:0005886">
    <property type="term" value="C:plasma membrane"/>
    <property type="evidence" value="ECO:0007669"/>
    <property type="project" value="TreeGrafter"/>
</dbReference>
<evidence type="ECO:0000256" key="5">
    <source>
        <dbReference type="SAM" id="SignalP"/>
    </source>
</evidence>
<reference evidence="7" key="1">
    <citation type="submission" date="2023-08" db="EMBL/GenBank/DDBJ databases">
        <authorList>
            <person name="Alioto T."/>
            <person name="Alioto T."/>
            <person name="Gomez Garrido J."/>
        </authorList>
    </citation>
    <scope>NUCLEOTIDE SEQUENCE</scope>
</reference>
<dbReference type="PANTHER" id="PTHR11860">
    <property type="entry name" value="POLYMERIC-IMMUNOGLOBULIN RECEPTOR"/>
    <property type="match status" value="1"/>
</dbReference>
<feature type="transmembrane region" description="Helical" evidence="4">
    <location>
        <begin position="236"/>
        <end position="260"/>
    </location>
</feature>
<dbReference type="PROSITE" id="PS50835">
    <property type="entry name" value="IG_LIKE"/>
    <property type="match status" value="1"/>
</dbReference>
<keyword evidence="4" id="KW-1133">Transmembrane helix</keyword>
<dbReference type="InterPro" id="IPR007110">
    <property type="entry name" value="Ig-like_dom"/>
</dbReference>
<dbReference type="InterPro" id="IPR003599">
    <property type="entry name" value="Ig_sub"/>
</dbReference>
<dbReference type="AlphaFoldDB" id="A0AAV1G095"/>
<evidence type="ECO:0000313" key="7">
    <source>
        <dbReference type="EMBL" id="CAJ1067312.1"/>
    </source>
</evidence>
<organism evidence="7 8">
    <name type="scientific">Xyrichtys novacula</name>
    <name type="common">Pearly razorfish</name>
    <name type="synonym">Hemipteronotus novacula</name>
    <dbReference type="NCBI Taxonomy" id="13765"/>
    <lineage>
        <taxon>Eukaryota</taxon>
        <taxon>Metazoa</taxon>
        <taxon>Chordata</taxon>
        <taxon>Craniata</taxon>
        <taxon>Vertebrata</taxon>
        <taxon>Euteleostomi</taxon>
        <taxon>Actinopterygii</taxon>
        <taxon>Neopterygii</taxon>
        <taxon>Teleostei</taxon>
        <taxon>Neoteleostei</taxon>
        <taxon>Acanthomorphata</taxon>
        <taxon>Eupercaria</taxon>
        <taxon>Labriformes</taxon>
        <taxon>Labridae</taxon>
        <taxon>Xyrichtys</taxon>
    </lineage>
</organism>
<feature type="domain" description="Ig-like" evidence="6">
    <location>
        <begin position="122"/>
        <end position="200"/>
    </location>
</feature>
<dbReference type="SUPFAM" id="SSF48726">
    <property type="entry name" value="Immunoglobulin"/>
    <property type="match status" value="2"/>
</dbReference>
<name>A0AAV1G095_XYRNO</name>